<evidence type="ECO:0000256" key="2">
    <source>
        <dbReference type="ARBA" id="ARBA00023043"/>
    </source>
</evidence>
<dbReference type="HOGENOM" id="CLU_963030_0_0_1"/>
<gene>
    <name evidence="3" type="ORF">Ao3042_05860</name>
</gene>
<dbReference type="Gene3D" id="1.25.40.20">
    <property type="entry name" value="Ankyrin repeat-containing domain"/>
    <property type="match status" value="1"/>
</dbReference>
<dbReference type="OrthoDB" id="426293at2759"/>
<evidence type="ECO:0000313" key="3">
    <source>
        <dbReference type="EMBL" id="EIT77965.1"/>
    </source>
</evidence>
<comment type="caution">
    <text evidence="3">The sequence shown here is derived from an EMBL/GenBank/DDBJ whole genome shotgun (WGS) entry which is preliminary data.</text>
</comment>
<proteinExistence type="predicted"/>
<dbReference type="InterPro" id="IPR036770">
    <property type="entry name" value="Ankyrin_rpt-contain_sf"/>
</dbReference>
<dbReference type="PANTHER" id="PTHR24189">
    <property type="entry name" value="MYOTROPHIN"/>
    <property type="match status" value="1"/>
</dbReference>
<sequence>MALITSSPRVLRAGKETVHCKRAAIPDIFNSFFVIHWCLDVRGAASDRDRFNWTINLSYGIILILRVRHCERAIPRTSMNIQYLLCATALAIKAGDHPKVTEILDSGLQVATPGHFLLATQKKDYATLKLFLSHGWDINTDIDSLVPSALVYAFEDVELLDWFLDHGADPNKESRIRDCTPLSYAVMEAPFNIVKYLFENGGQLKRGQLLHYAAMRRKDDSYEVLQFIYNEDPDYNELQINKLLDEGTSHHLMNYRSGLGTPLHYAASSGSVDMDDDSDVRFREKQDVG</sequence>
<reference evidence="3 4" key="1">
    <citation type="journal article" date="2012" name="Eukaryot. Cell">
        <title>Draft genome sequence of Aspergillus oryzae strain 3.042.</title>
        <authorList>
            <person name="Zhao G."/>
            <person name="Yao Y."/>
            <person name="Qi W."/>
            <person name="Wang C."/>
            <person name="Hou L."/>
            <person name="Zeng B."/>
            <person name="Cao X."/>
        </authorList>
    </citation>
    <scope>NUCLEOTIDE SEQUENCE [LARGE SCALE GENOMIC DNA]</scope>
    <source>
        <strain evidence="3 4">3.042</strain>
    </source>
</reference>
<dbReference type="InterPro" id="IPR002110">
    <property type="entry name" value="Ankyrin_rpt"/>
</dbReference>
<evidence type="ECO:0000313" key="4">
    <source>
        <dbReference type="Proteomes" id="UP000002812"/>
    </source>
</evidence>
<keyword evidence="1" id="KW-0677">Repeat</keyword>
<name>I8TUD8_ASPO3</name>
<dbReference type="AlphaFoldDB" id="I8TUD8"/>
<protein>
    <submittedName>
        <fullName evidence="3">Uncharacterized protein</fullName>
    </submittedName>
</protein>
<reference evidence="4" key="2">
    <citation type="submission" date="2012-06" db="EMBL/GenBank/DDBJ databases">
        <title>Comparative genomic analyses of Aspergillus oryzae 3.042 and A. oryzae RIB40 for soy-sauce fermentation.</title>
        <authorList>
            <person name="Zhao G."/>
            <person name="Hou L."/>
            <person name="Wang C."/>
            <person name="Cao X."/>
        </authorList>
    </citation>
    <scope>NUCLEOTIDE SEQUENCE [LARGE SCALE GENOMIC DNA]</scope>
    <source>
        <strain evidence="4">3.042</strain>
    </source>
</reference>
<evidence type="ECO:0000256" key="1">
    <source>
        <dbReference type="ARBA" id="ARBA00022737"/>
    </source>
</evidence>
<keyword evidence="2" id="KW-0040">ANK repeat</keyword>
<accession>I8TUD8</accession>
<dbReference type="PANTHER" id="PTHR24189:SF50">
    <property type="entry name" value="ANKYRIN REPEAT AND SOCS BOX PROTEIN 2"/>
    <property type="match status" value="1"/>
</dbReference>
<dbReference type="Pfam" id="PF12796">
    <property type="entry name" value="Ank_2"/>
    <property type="match status" value="1"/>
</dbReference>
<organism evidence="3 4">
    <name type="scientific">Aspergillus oryzae (strain 3.042)</name>
    <name type="common">Yellow koji mold</name>
    <dbReference type="NCBI Taxonomy" id="1160506"/>
    <lineage>
        <taxon>Eukaryota</taxon>
        <taxon>Fungi</taxon>
        <taxon>Dikarya</taxon>
        <taxon>Ascomycota</taxon>
        <taxon>Pezizomycotina</taxon>
        <taxon>Eurotiomycetes</taxon>
        <taxon>Eurotiomycetidae</taxon>
        <taxon>Eurotiales</taxon>
        <taxon>Aspergillaceae</taxon>
        <taxon>Aspergillus</taxon>
        <taxon>Aspergillus subgen. Circumdati</taxon>
    </lineage>
</organism>
<dbReference type="EMBL" id="AKHY01000142">
    <property type="protein sequence ID" value="EIT77965.1"/>
    <property type="molecule type" value="Genomic_DNA"/>
</dbReference>
<dbReference type="Proteomes" id="UP000002812">
    <property type="component" value="Unassembled WGS sequence"/>
</dbReference>
<dbReference type="SUPFAM" id="SSF48403">
    <property type="entry name" value="Ankyrin repeat"/>
    <property type="match status" value="1"/>
</dbReference>
<dbReference type="InterPro" id="IPR050745">
    <property type="entry name" value="Multifunctional_regulatory"/>
</dbReference>